<dbReference type="Proteomes" id="UP000001514">
    <property type="component" value="Unassembled WGS sequence"/>
</dbReference>
<dbReference type="InParanoid" id="D8R148"/>
<dbReference type="PROSITE" id="PS50927">
    <property type="entry name" value="BULB_LECTIN"/>
    <property type="match status" value="1"/>
</dbReference>
<dbReference type="InterPro" id="IPR001480">
    <property type="entry name" value="Bulb-type_lectin_dom"/>
</dbReference>
<protein>
    <recommendedName>
        <fullName evidence="1">Bulb-type lectin domain-containing protein</fullName>
    </recommendedName>
</protein>
<dbReference type="Gramene" id="EFJ33838">
    <property type="protein sequence ID" value="EFJ33838"/>
    <property type="gene ID" value="SELMODRAFT_406685"/>
</dbReference>
<dbReference type="HOGENOM" id="CLU_1028192_0_0_1"/>
<dbReference type="InterPro" id="IPR036426">
    <property type="entry name" value="Bulb-type_lectin_dom_sf"/>
</dbReference>
<evidence type="ECO:0000313" key="2">
    <source>
        <dbReference type="EMBL" id="EFJ33838.1"/>
    </source>
</evidence>
<dbReference type="EMBL" id="GL377570">
    <property type="protein sequence ID" value="EFJ33838.1"/>
    <property type="molecule type" value="Genomic_DNA"/>
</dbReference>
<sequence length="288" mass="32166">MLPTELCCIVLYCILQGYFCLFQSFEGKIIFTYRGIGGRIRREYFPIIIGGLASLVTNIPGGPVSPGIFARVVLVGSQQCLLRVSFYSNTCDATPTHDDTLRRYQLIFAFQNLLHIMLNNLYATGANYITIINGRFGMEYVLDEATQQDSRQSSMLYDLGSCFPYVNMIQSGPKSRVYSRVNAGSKLESQNGWYSMEVRYGCDMVVKKASGVLWKTDVRESSQTGCYFALQMDGNGVLENESVCVWATNTMEGGLISSILVMQNDGNLVLYKTDTQKAVWASNTNNNK</sequence>
<dbReference type="Gene3D" id="2.90.10.10">
    <property type="entry name" value="Bulb-type lectin domain"/>
    <property type="match status" value="2"/>
</dbReference>
<name>D8R148_SELML</name>
<gene>
    <name evidence="2" type="ORF">SELMODRAFT_406685</name>
</gene>
<evidence type="ECO:0000259" key="1">
    <source>
        <dbReference type="PROSITE" id="PS50927"/>
    </source>
</evidence>
<feature type="domain" description="Bulb-type lectin" evidence="1">
    <location>
        <begin position="172"/>
        <end position="288"/>
    </location>
</feature>
<keyword evidence="3" id="KW-1185">Reference proteome</keyword>
<evidence type="ECO:0000313" key="3">
    <source>
        <dbReference type="Proteomes" id="UP000001514"/>
    </source>
</evidence>
<dbReference type="KEGG" id="smo:SELMODRAFT_406685"/>
<proteinExistence type="predicted"/>
<accession>D8R148</accession>
<dbReference type="SMART" id="SM00108">
    <property type="entry name" value="B_lectin"/>
    <property type="match status" value="1"/>
</dbReference>
<dbReference type="AlphaFoldDB" id="D8R148"/>
<organism evidence="3">
    <name type="scientific">Selaginella moellendorffii</name>
    <name type="common">Spikemoss</name>
    <dbReference type="NCBI Taxonomy" id="88036"/>
    <lineage>
        <taxon>Eukaryota</taxon>
        <taxon>Viridiplantae</taxon>
        <taxon>Streptophyta</taxon>
        <taxon>Embryophyta</taxon>
        <taxon>Tracheophyta</taxon>
        <taxon>Lycopodiopsida</taxon>
        <taxon>Selaginellales</taxon>
        <taxon>Selaginellaceae</taxon>
        <taxon>Selaginella</taxon>
    </lineage>
</organism>
<dbReference type="SUPFAM" id="SSF51110">
    <property type="entry name" value="alpha-D-mannose-specific plant lectins"/>
    <property type="match status" value="2"/>
</dbReference>
<reference evidence="2 3" key="1">
    <citation type="journal article" date="2011" name="Science">
        <title>The Selaginella genome identifies genetic changes associated with the evolution of vascular plants.</title>
        <authorList>
            <person name="Banks J.A."/>
            <person name="Nishiyama T."/>
            <person name="Hasebe M."/>
            <person name="Bowman J.L."/>
            <person name="Gribskov M."/>
            <person name="dePamphilis C."/>
            <person name="Albert V.A."/>
            <person name="Aono N."/>
            <person name="Aoyama T."/>
            <person name="Ambrose B.A."/>
            <person name="Ashton N.W."/>
            <person name="Axtell M.J."/>
            <person name="Barker E."/>
            <person name="Barker M.S."/>
            <person name="Bennetzen J.L."/>
            <person name="Bonawitz N.D."/>
            <person name="Chapple C."/>
            <person name="Cheng C."/>
            <person name="Correa L.G."/>
            <person name="Dacre M."/>
            <person name="DeBarry J."/>
            <person name="Dreyer I."/>
            <person name="Elias M."/>
            <person name="Engstrom E.M."/>
            <person name="Estelle M."/>
            <person name="Feng L."/>
            <person name="Finet C."/>
            <person name="Floyd S.K."/>
            <person name="Frommer W.B."/>
            <person name="Fujita T."/>
            <person name="Gramzow L."/>
            <person name="Gutensohn M."/>
            <person name="Harholt J."/>
            <person name="Hattori M."/>
            <person name="Heyl A."/>
            <person name="Hirai T."/>
            <person name="Hiwatashi Y."/>
            <person name="Ishikawa M."/>
            <person name="Iwata M."/>
            <person name="Karol K.G."/>
            <person name="Koehler B."/>
            <person name="Kolukisaoglu U."/>
            <person name="Kubo M."/>
            <person name="Kurata T."/>
            <person name="Lalonde S."/>
            <person name="Li K."/>
            <person name="Li Y."/>
            <person name="Litt A."/>
            <person name="Lyons E."/>
            <person name="Manning G."/>
            <person name="Maruyama T."/>
            <person name="Michael T.P."/>
            <person name="Mikami K."/>
            <person name="Miyazaki S."/>
            <person name="Morinaga S."/>
            <person name="Murata T."/>
            <person name="Mueller-Roeber B."/>
            <person name="Nelson D.R."/>
            <person name="Obara M."/>
            <person name="Oguri Y."/>
            <person name="Olmstead R.G."/>
            <person name="Onodera N."/>
            <person name="Petersen B.L."/>
            <person name="Pils B."/>
            <person name="Prigge M."/>
            <person name="Rensing S.A."/>
            <person name="Riano-Pachon D.M."/>
            <person name="Roberts A.W."/>
            <person name="Sato Y."/>
            <person name="Scheller H.V."/>
            <person name="Schulz B."/>
            <person name="Schulz C."/>
            <person name="Shakirov E.V."/>
            <person name="Shibagaki N."/>
            <person name="Shinohara N."/>
            <person name="Shippen D.E."/>
            <person name="Soerensen I."/>
            <person name="Sotooka R."/>
            <person name="Sugimoto N."/>
            <person name="Sugita M."/>
            <person name="Sumikawa N."/>
            <person name="Tanurdzic M."/>
            <person name="Theissen G."/>
            <person name="Ulvskov P."/>
            <person name="Wakazuki S."/>
            <person name="Weng J.K."/>
            <person name="Willats W.W."/>
            <person name="Wipf D."/>
            <person name="Wolf P.G."/>
            <person name="Yang L."/>
            <person name="Zimmer A.D."/>
            <person name="Zhu Q."/>
            <person name="Mitros T."/>
            <person name="Hellsten U."/>
            <person name="Loque D."/>
            <person name="Otillar R."/>
            <person name="Salamov A."/>
            <person name="Schmutz J."/>
            <person name="Shapiro H."/>
            <person name="Lindquist E."/>
            <person name="Lucas S."/>
            <person name="Rokhsar D."/>
            <person name="Grigoriev I.V."/>
        </authorList>
    </citation>
    <scope>NUCLEOTIDE SEQUENCE [LARGE SCALE GENOMIC DNA]</scope>
</reference>